<dbReference type="PANTHER" id="PTHR13090:SF1">
    <property type="entry name" value="ARGININE-HYDROXYLASE NDUFAF5, MITOCHONDRIAL"/>
    <property type="match status" value="1"/>
</dbReference>
<dbReference type="GO" id="GO:0032259">
    <property type="term" value="P:methylation"/>
    <property type="evidence" value="ECO:0007669"/>
    <property type="project" value="UniProtKB-KW"/>
</dbReference>
<protein>
    <recommendedName>
        <fullName evidence="3 8">Malonyl-[acyl-carrier protein] O-methyltransferase</fullName>
        <shortName evidence="8">Malonyl-ACP O-methyltransferase</shortName>
        <ecNumber evidence="3 8">2.1.1.197</ecNumber>
    </recommendedName>
    <alternativeName>
        <fullName evidence="8">Biotin synthesis protein BioC</fullName>
    </alternativeName>
</protein>
<keyword evidence="5 8" id="KW-0808">Transferase</keyword>
<keyword evidence="6 8" id="KW-0949">S-adenosyl-L-methionine</keyword>
<keyword evidence="7 8" id="KW-0093">Biotin biosynthesis</keyword>
<dbReference type="UniPathway" id="UPA00078"/>
<dbReference type="GO" id="GO:0010340">
    <property type="term" value="F:carboxyl-O-methyltransferase activity"/>
    <property type="evidence" value="ECO:0007669"/>
    <property type="project" value="UniProtKB-UniRule"/>
</dbReference>
<dbReference type="InterPro" id="IPR029063">
    <property type="entry name" value="SAM-dependent_MTases_sf"/>
</dbReference>
<proteinExistence type="inferred from homology"/>
<evidence type="ECO:0000256" key="4">
    <source>
        <dbReference type="ARBA" id="ARBA00022603"/>
    </source>
</evidence>
<dbReference type="GO" id="GO:0102130">
    <property type="term" value="F:malonyl-CoA methyltransferase activity"/>
    <property type="evidence" value="ECO:0007669"/>
    <property type="project" value="UniProtKB-EC"/>
</dbReference>
<dbReference type="PATRIC" id="fig|465721.4.peg.3272"/>
<feature type="region of interest" description="Disordered" evidence="9">
    <location>
        <begin position="273"/>
        <end position="295"/>
    </location>
</feature>
<dbReference type="HAMAP" id="MF_00835">
    <property type="entry name" value="BioC"/>
    <property type="match status" value="1"/>
</dbReference>
<dbReference type="NCBIfam" id="TIGR02072">
    <property type="entry name" value="BioC"/>
    <property type="match status" value="1"/>
</dbReference>
<reference evidence="11 12" key="1">
    <citation type="submission" date="2015-06" db="EMBL/GenBank/DDBJ databases">
        <title>A Comprehensive Approach to Explore the Metabolic and Phylogenetic Diversity of Bacterial Steroid Degradation in the Environment: Testosterone as an Example.</title>
        <authorList>
            <person name="Yang F.-C."/>
            <person name="Chen Y.-L."/>
            <person name="Yu C.-P."/>
            <person name="Tang S.-L."/>
            <person name="Wang P.-H."/>
            <person name="Ismail W."/>
            <person name="Wang C.-H."/>
            <person name="Yang C.-Y."/>
            <person name="Chiang Y.-R."/>
        </authorList>
    </citation>
    <scope>NUCLEOTIDE SEQUENCE [LARGE SCALE GENOMIC DNA]</scope>
    <source>
        <strain evidence="11 12">DSM 18526</strain>
    </source>
</reference>
<comment type="pathway">
    <text evidence="2 8">Cofactor biosynthesis; biotin biosynthesis.</text>
</comment>
<dbReference type="AlphaFoldDB" id="A0A127FEV3"/>
<evidence type="ECO:0000259" key="10">
    <source>
        <dbReference type="Pfam" id="PF08241"/>
    </source>
</evidence>
<dbReference type="CDD" id="cd02440">
    <property type="entry name" value="AdoMet_MTases"/>
    <property type="match status" value="1"/>
</dbReference>
<dbReference type="GO" id="GO:0009102">
    <property type="term" value="P:biotin biosynthetic process"/>
    <property type="evidence" value="ECO:0007669"/>
    <property type="project" value="UniProtKB-UniRule"/>
</dbReference>
<evidence type="ECO:0000256" key="7">
    <source>
        <dbReference type="ARBA" id="ARBA00022756"/>
    </source>
</evidence>
<keyword evidence="4 8" id="KW-0489">Methyltransferase</keyword>
<comment type="catalytic activity">
    <reaction evidence="1 8">
        <text>malonyl-[ACP] + S-adenosyl-L-methionine = malonyl-[ACP] methyl ester + S-adenosyl-L-homocysteine</text>
        <dbReference type="Rhea" id="RHEA:17105"/>
        <dbReference type="Rhea" id="RHEA-COMP:9623"/>
        <dbReference type="Rhea" id="RHEA-COMP:9954"/>
        <dbReference type="ChEBI" id="CHEBI:57856"/>
        <dbReference type="ChEBI" id="CHEBI:59789"/>
        <dbReference type="ChEBI" id="CHEBI:78449"/>
        <dbReference type="ChEBI" id="CHEBI:78845"/>
        <dbReference type="EC" id="2.1.1.197"/>
    </reaction>
</comment>
<evidence type="ECO:0000256" key="9">
    <source>
        <dbReference type="SAM" id="MobiDB-lite"/>
    </source>
</evidence>
<evidence type="ECO:0000256" key="3">
    <source>
        <dbReference type="ARBA" id="ARBA00012327"/>
    </source>
</evidence>
<accession>A0A127FEV3</accession>
<comment type="similarity">
    <text evidence="8">Belongs to the methyltransferase superfamily.</text>
</comment>
<dbReference type="EC" id="2.1.1.197" evidence="3 8"/>
<comment type="function">
    <text evidence="8">Converts the free carboxyl group of a malonyl-thioester to its methyl ester by transfer of a methyl group from S-adenosyl-L-methionine (SAM). It allows to synthesize pimeloyl-ACP via the fatty acid synthetic pathway.</text>
</comment>
<dbReference type="EMBL" id="CP011971">
    <property type="protein sequence ID" value="AMN48441.1"/>
    <property type="molecule type" value="Genomic_DNA"/>
</dbReference>
<dbReference type="KEGG" id="sdf:ACG33_15310"/>
<evidence type="ECO:0000256" key="8">
    <source>
        <dbReference type="HAMAP-Rule" id="MF_00835"/>
    </source>
</evidence>
<dbReference type="PANTHER" id="PTHR13090">
    <property type="entry name" value="ARGININE-HYDROXYLASE NDUFAF5, MITOCHONDRIAL"/>
    <property type="match status" value="1"/>
</dbReference>
<dbReference type="Proteomes" id="UP000070250">
    <property type="component" value="Chromosome"/>
</dbReference>
<dbReference type="Pfam" id="PF08241">
    <property type="entry name" value="Methyltransf_11"/>
    <property type="match status" value="1"/>
</dbReference>
<evidence type="ECO:0000256" key="6">
    <source>
        <dbReference type="ARBA" id="ARBA00022691"/>
    </source>
</evidence>
<dbReference type="InterPro" id="IPR011814">
    <property type="entry name" value="BioC"/>
</dbReference>
<sequence>MNLRFDEYFLDPRVVRRSFDKASRGYDTAAVVAREIDARLLERLDVVRMQPARILDLGAGTGQASRALKQRYRAAQVIALDLSPAMLRASRRRQGLRRRFQRAAADAHRLPIRTGSIDLVFSNLMLQWCHDPDTVFQEVRRVLKPQGLFIFTTLGPDTLMELRRAWRTVDDHIHVHRFIDMHDLGDALMRARFADPVMDMERLSVTYPDLDTLLRDLQACGARNIAQGRLRGLTGRARFQAVRAHEALALREGVLPVSVELVYGQAWAGEPRPKRQAEPEFRIPIQAIGRRGRHD</sequence>
<dbReference type="STRING" id="465721.ACG33_15310"/>
<dbReference type="InterPro" id="IPR050602">
    <property type="entry name" value="Malonyl-ACP_OMT"/>
</dbReference>
<evidence type="ECO:0000256" key="2">
    <source>
        <dbReference type="ARBA" id="ARBA00004746"/>
    </source>
</evidence>
<gene>
    <name evidence="8" type="primary">bioC</name>
    <name evidence="11" type="ORF">ACG33_15310</name>
</gene>
<dbReference type="GO" id="GO:0008757">
    <property type="term" value="F:S-adenosylmethionine-dependent methyltransferase activity"/>
    <property type="evidence" value="ECO:0007669"/>
    <property type="project" value="InterPro"/>
</dbReference>
<dbReference type="RefSeq" id="WP_066922507.1">
    <property type="nucleotide sequence ID" value="NZ_CP011971.1"/>
</dbReference>
<dbReference type="Gene3D" id="3.40.50.150">
    <property type="entry name" value="Vaccinia Virus protein VP39"/>
    <property type="match status" value="1"/>
</dbReference>
<evidence type="ECO:0000313" key="12">
    <source>
        <dbReference type="Proteomes" id="UP000070250"/>
    </source>
</evidence>
<feature type="domain" description="Methyltransferase type 11" evidence="10">
    <location>
        <begin position="55"/>
        <end position="151"/>
    </location>
</feature>
<name>A0A127FEV3_STEDE</name>
<evidence type="ECO:0000313" key="11">
    <source>
        <dbReference type="EMBL" id="AMN48441.1"/>
    </source>
</evidence>
<dbReference type="SUPFAM" id="SSF53335">
    <property type="entry name" value="S-adenosyl-L-methionine-dependent methyltransferases"/>
    <property type="match status" value="1"/>
</dbReference>
<dbReference type="InterPro" id="IPR013216">
    <property type="entry name" value="Methyltransf_11"/>
</dbReference>
<evidence type="ECO:0000256" key="5">
    <source>
        <dbReference type="ARBA" id="ARBA00022679"/>
    </source>
</evidence>
<keyword evidence="12" id="KW-1185">Reference proteome</keyword>
<evidence type="ECO:0000256" key="1">
    <source>
        <dbReference type="ARBA" id="ARBA00000852"/>
    </source>
</evidence>
<organism evidence="11 12">
    <name type="scientific">Steroidobacter denitrificans</name>
    <dbReference type="NCBI Taxonomy" id="465721"/>
    <lineage>
        <taxon>Bacteria</taxon>
        <taxon>Pseudomonadati</taxon>
        <taxon>Pseudomonadota</taxon>
        <taxon>Gammaproteobacteria</taxon>
        <taxon>Steroidobacterales</taxon>
        <taxon>Steroidobacteraceae</taxon>
        <taxon>Steroidobacter</taxon>
    </lineage>
</organism>